<proteinExistence type="predicted"/>
<dbReference type="EMBL" id="PGFS01000001">
    <property type="protein sequence ID" value="MDH4574362.1"/>
    <property type="molecule type" value="Genomic_DNA"/>
</dbReference>
<protein>
    <recommendedName>
        <fullName evidence="2">Porin domain-containing protein</fullName>
    </recommendedName>
</protein>
<name>A0ABT6IA75_9GAMM</name>
<feature type="signal peptide" evidence="1">
    <location>
        <begin position="1"/>
        <end position="20"/>
    </location>
</feature>
<dbReference type="SUPFAM" id="SSF56935">
    <property type="entry name" value="Porins"/>
    <property type="match status" value="1"/>
</dbReference>
<dbReference type="InterPro" id="IPR023614">
    <property type="entry name" value="Porin_dom_sf"/>
</dbReference>
<dbReference type="Pfam" id="PF13609">
    <property type="entry name" value="Porin_4"/>
    <property type="match status" value="1"/>
</dbReference>
<reference evidence="3" key="1">
    <citation type="journal article" date="2015" name="Antonie Van Leeuwenhoek">
        <title>Comparative 16S rRNA signatures and multilocus sequence analysis for the genus Salinicola and description of Salinicola acroporae sp. nov., isolated from coral Acropora digitifera.</title>
        <authorList>
            <person name="Lepcha R.T."/>
            <person name="Poddar A."/>
            <person name="Schumann P."/>
            <person name="Das S.K."/>
        </authorList>
    </citation>
    <scope>NUCLEOTIDE SEQUENCE</scope>
    <source>
        <strain evidence="3">S4-41</strain>
    </source>
</reference>
<dbReference type="RefSeq" id="WP_110714871.1">
    <property type="nucleotide sequence ID" value="NZ_PGFS01000001.1"/>
</dbReference>
<evidence type="ECO:0000259" key="2">
    <source>
        <dbReference type="Pfam" id="PF13609"/>
    </source>
</evidence>
<reference evidence="3" key="2">
    <citation type="submission" date="2017-11" db="EMBL/GenBank/DDBJ databases">
        <authorList>
            <person name="Das S.K."/>
        </authorList>
    </citation>
    <scope>NUCLEOTIDE SEQUENCE</scope>
    <source>
        <strain evidence="3">S4-41</strain>
    </source>
</reference>
<feature type="domain" description="Porin" evidence="2">
    <location>
        <begin position="12"/>
        <end position="358"/>
    </location>
</feature>
<gene>
    <name evidence="3" type="ORF">CUR86_19355</name>
</gene>
<dbReference type="Proteomes" id="UP001162135">
    <property type="component" value="Unassembled WGS sequence"/>
</dbReference>
<evidence type="ECO:0000256" key="1">
    <source>
        <dbReference type="SAM" id="SignalP"/>
    </source>
</evidence>
<dbReference type="Gene3D" id="2.40.160.10">
    <property type="entry name" value="Porin"/>
    <property type="match status" value="1"/>
</dbReference>
<comment type="caution">
    <text evidence="3">The sequence shown here is derived from an EMBL/GenBank/DDBJ whole genome shotgun (WGS) entry which is preliminary data.</text>
</comment>
<keyword evidence="4" id="KW-1185">Reference proteome</keyword>
<organism evidence="3 4">
    <name type="scientific">Salinicola acroporae</name>
    <dbReference type="NCBI Taxonomy" id="1541440"/>
    <lineage>
        <taxon>Bacteria</taxon>
        <taxon>Pseudomonadati</taxon>
        <taxon>Pseudomonadota</taxon>
        <taxon>Gammaproteobacteria</taxon>
        <taxon>Oceanospirillales</taxon>
        <taxon>Halomonadaceae</taxon>
        <taxon>Salinicola</taxon>
    </lineage>
</organism>
<evidence type="ECO:0000313" key="3">
    <source>
        <dbReference type="EMBL" id="MDH4574362.1"/>
    </source>
</evidence>
<accession>A0ABT6IA75</accession>
<dbReference type="InterPro" id="IPR033900">
    <property type="entry name" value="Gram_neg_porin_domain"/>
</dbReference>
<feature type="chain" id="PRO_5047373488" description="Porin domain-containing protein" evidence="1">
    <location>
        <begin position="21"/>
        <end position="387"/>
    </location>
</feature>
<sequence>MRRLLPVCLGLMLSVTSVVAEARPLTDDGRLTFSGFGTLGLVHSNQGDAGFIRDISQPKGADKGWSARNDWLLGAQVGYRFTDELDAVVQGISRYGQDGNYRPEVSWAFLRYRPDPSVQLRVGRLGWDVYQLADSRYVGYAYPWARPPVDHFGILQLTHIDGGDVTFKQPVGSDLLLLKLYAGRSSSKIYLIDDLSADFDVDSVYGGHVDYETGPWRFRTSYTEVHSDVGFSGSVADQIEQIPFLALDADTVLGDIFGFDRIRLFSLGTLYDRGPLQVQVMWNRSQTSRHEGQIDSGFVSVGYRIDRVTPYVVASRVETSSTNPDNSDIDQRTWSLGARYDVTTNMALKAQFDRIDTRSPGFLWRQDDSDWNGGWSSVFSLGLDFIF</sequence>
<keyword evidence="1" id="KW-0732">Signal</keyword>
<evidence type="ECO:0000313" key="4">
    <source>
        <dbReference type="Proteomes" id="UP001162135"/>
    </source>
</evidence>